<evidence type="ECO:0000256" key="1">
    <source>
        <dbReference type="SAM" id="Phobius"/>
    </source>
</evidence>
<feature type="transmembrane region" description="Helical" evidence="1">
    <location>
        <begin position="68"/>
        <end position="89"/>
    </location>
</feature>
<dbReference type="AlphaFoldDB" id="A0A381ZFS4"/>
<name>A0A381ZFS4_9ZZZZ</name>
<organism evidence="2">
    <name type="scientific">marine metagenome</name>
    <dbReference type="NCBI Taxonomy" id="408172"/>
    <lineage>
        <taxon>unclassified sequences</taxon>
        <taxon>metagenomes</taxon>
        <taxon>ecological metagenomes</taxon>
    </lineage>
</organism>
<gene>
    <name evidence="2" type="ORF">METZ01_LOCUS140546</name>
</gene>
<evidence type="ECO:0008006" key="3">
    <source>
        <dbReference type="Google" id="ProtNLM"/>
    </source>
</evidence>
<accession>A0A381ZFS4</accession>
<sequence length="157" mass="18785">MKQKRLDFLSLRWDSYDRVAFFKDALSYSKNSIIMFRDFNYLRLSHKPDHIKRFPLTIKLRLSVKNHFLQQAFLLYSILLTQILLPAYLCARYRPKICVTDAPLIAAVYGIAKKIKLCKRIIYHGSDWFLVNKKRTPLKYIALFFAFYYPDYLAVSW</sequence>
<keyword evidence="1" id="KW-0472">Membrane</keyword>
<protein>
    <recommendedName>
        <fullName evidence="3">Glycosyltransferase subfamily 4-like N-terminal domain-containing protein</fullName>
    </recommendedName>
</protein>
<dbReference type="EMBL" id="UINC01021020">
    <property type="protein sequence ID" value="SVA87692.1"/>
    <property type="molecule type" value="Genomic_DNA"/>
</dbReference>
<keyword evidence="1" id="KW-1133">Transmembrane helix</keyword>
<keyword evidence="1" id="KW-0812">Transmembrane</keyword>
<proteinExistence type="predicted"/>
<reference evidence="2" key="1">
    <citation type="submission" date="2018-05" db="EMBL/GenBank/DDBJ databases">
        <authorList>
            <person name="Lanie J.A."/>
            <person name="Ng W.-L."/>
            <person name="Kazmierczak K.M."/>
            <person name="Andrzejewski T.M."/>
            <person name="Davidsen T.M."/>
            <person name="Wayne K.J."/>
            <person name="Tettelin H."/>
            <person name="Glass J.I."/>
            <person name="Rusch D."/>
            <person name="Podicherti R."/>
            <person name="Tsui H.-C.T."/>
            <person name="Winkler M.E."/>
        </authorList>
    </citation>
    <scope>NUCLEOTIDE SEQUENCE</scope>
</reference>
<evidence type="ECO:0000313" key="2">
    <source>
        <dbReference type="EMBL" id="SVA87692.1"/>
    </source>
</evidence>
<feature type="non-terminal residue" evidence="2">
    <location>
        <position position="157"/>
    </location>
</feature>